<feature type="coiled-coil region" evidence="1">
    <location>
        <begin position="195"/>
        <end position="222"/>
    </location>
</feature>
<evidence type="ECO:0000313" key="4">
    <source>
        <dbReference type="Proteomes" id="UP000198341"/>
    </source>
</evidence>
<dbReference type="EMBL" id="FO082275">
    <property type="protein sequence ID" value="CCO16205.1"/>
    <property type="molecule type" value="Genomic_DNA"/>
</dbReference>
<dbReference type="KEGG" id="bpg:Bathy04g01680"/>
<protein>
    <submittedName>
        <fullName evidence="3">Uncharacterized protein</fullName>
    </submittedName>
</protein>
<dbReference type="Proteomes" id="UP000198341">
    <property type="component" value="Chromosome 4"/>
</dbReference>
<accession>K8EUQ8</accession>
<feature type="compositionally biased region" description="Basic residues" evidence="2">
    <location>
        <begin position="7"/>
        <end position="17"/>
    </location>
</feature>
<name>K8EUQ8_9CHLO</name>
<keyword evidence="1" id="KW-0175">Coiled coil</keyword>
<feature type="region of interest" description="Disordered" evidence="2">
    <location>
        <begin position="279"/>
        <end position="306"/>
    </location>
</feature>
<reference evidence="3 4" key="1">
    <citation type="submission" date="2011-10" db="EMBL/GenBank/DDBJ databases">
        <authorList>
            <person name="Genoscope - CEA"/>
        </authorList>
    </citation>
    <scope>NUCLEOTIDE SEQUENCE [LARGE SCALE GENOMIC DNA]</scope>
    <source>
        <strain evidence="3 4">RCC 1105</strain>
    </source>
</reference>
<dbReference type="AlphaFoldDB" id="K8EUQ8"/>
<keyword evidence="4" id="KW-1185">Reference proteome</keyword>
<dbReference type="GeneID" id="19016193"/>
<proteinExistence type="predicted"/>
<organism evidence="3 4">
    <name type="scientific">Bathycoccus prasinos</name>
    <dbReference type="NCBI Taxonomy" id="41875"/>
    <lineage>
        <taxon>Eukaryota</taxon>
        <taxon>Viridiplantae</taxon>
        <taxon>Chlorophyta</taxon>
        <taxon>Mamiellophyceae</taxon>
        <taxon>Mamiellales</taxon>
        <taxon>Bathycoccaceae</taxon>
        <taxon>Bathycoccus</taxon>
    </lineage>
</organism>
<gene>
    <name evidence="3" type="ORF">Bathy04g01680</name>
</gene>
<evidence type="ECO:0000256" key="1">
    <source>
        <dbReference type="SAM" id="Coils"/>
    </source>
</evidence>
<evidence type="ECO:0000313" key="3">
    <source>
        <dbReference type="EMBL" id="CCO16205.1"/>
    </source>
</evidence>
<feature type="compositionally biased region" description="Low complexity" evidence="2">
    <location>
        <begin position="35"/>
        <end position="45"/>
    </location>
</feature>
<dbReference type="RefSeq" id="XP_007513680.1">
    <property type="nucleotide sequence ID" value="XM_007513618.1"/>
</dbReference>
<evidence type="ECO:0000256" key="2">
    <source>
        <dbReference type="SAM" id="MobiDB-lite"/>
    </source>
</evidence>
<sequence>MNSFSNPHRRALLKRSKFALTRTEDEDADSNERSNTNNNNNNNNNYFDSNKYAADDALARMYGNVNKNARPKFTSTNPTQDKAKVERASKMQAEEVAKGDKTAIAFKNMENEIEEEAKEAVEEATNGDLELLGTTLRSSENEVTAEEKRRWSFMDSSQLRAELVTMTKERNKLAAALGKLATNCSQEMKMLFYKVENLEDTQKFYEKENEQLTGKHEKCKNDHDLLKEHAAKKVVKHMDYLGVDTTFVKPHRMDVKELLEAAELADKHHEDELFKKRMALEEREGKQHSLEDLARSGKKHDKEYKKRMKERVEGYRFKTIHRDEED</sequence>
<feature type="region of interest" description="Disordered" evidence="2">
    <location>
        <begin position="1"/>
        <end position="49"/>
    </location>
</feature>